<evidence type="ECO:0000256" key="7">
    <source>
        <dbReference type="PIRSR" id="PIRSR001217-1"/>
    </source>
</evidence>
<evidence type="ECO:0000256" key="2">
    <source>
        <dbReference type="ARBA" id="ARBA00008683"/>
    </source>
</evidence>
<proteinExistence type="inferred from homology"/>
<feature type="active site" description="Proton donor/acceptor" evidence="7">
    <location>
        <position position="191"/>
    </location>
</feature>
<dbReference type="Gene3D" id="6.20.330.10">
    <property type="match status" value="1"/>
</dbReference>
<dbReference type="InterPro" id="IPR004635">
    <property type="entry name" value="Pept_S49_SppA"/>
</dbReference>
<evidence type="ECO:0000256" key="8">
    <source>
        <dbReference type="SAM" id="Phobius"/>
    </source>
</evidence>
<feature type="transmembrane region" description="Helical" evidence="8">
    <location>
        <begin position="7"/>
        <end position="35"/>
    </location>
</feature>
<comment type="subcellular location">
    <subcellularLocation>
        <location evidence="1">Membrane</location>
    </subcellularLocation>
</comment>
<keyword evidence="4" id="KW-0378">Hydrolase</keyword>
<evidence type="ECO:0000256" key="3">
    <source>
        <dbReference type="ARBA" id="ARBA00022670"/>
    </source>
</evidence>
<dbReference type="CDD" id="cd07018">
    <property type="entry name" value="S49_SppA_67K_type"/>
    <property type="match status" value="1"/>
</dbReference>
<protein>
    <submittedName>
        <fullName evidence="10">Signal peptide peptidase SppA</fullName>
    </submittedName>
</protein>
<keyword evidence="6 8" id="KW-0472">Membrane</keyword>
<feature type="domain" description="Peptidase S49" evidence="9">
    <location>
        <begin position="125"/>
        <end position="273"/>
    </location>
</feature>
<dbReference type="NCBIfam" id="TIGR00705">
    <property type="entry name" value="SppA_67K"/>
    <property type="match status" value="1"/>
</dbReference>
<keyword evidence="8" id="KW-0812">Transmembrane</keyword>
<dbReference type="PANTHER" id="PTHR33209">
    <property type="entry name" value="PROTEASE 4"/>
    <property type="match status" value="1"/>
</dbReference>
<feature type="domain" description="Peptidase S49" evidence="9">
    <location>
        <begin position="368"/>
        <end position="514"/>
    </location>
</feature>
<evidence type="ECO:0000256" key="5">
    <source>
        <dbReference type="ARBA" id="ARBA00022825"/>
    </source>
</evidence>
<evidence type="ECO:0000313" key="11">
    <source>
        <dbReference type="Proteomes" id="UP000823772"/>
    </source>
</evidence>
<dbReference type="Gene3D" id="3.90.226.10">
    <property type="entry name" value="2-enoyl-CoA Hydratase, Chain A, domain 1"/>
    <property type="match status" value="3"/>
</dbReference>
<keyword evidence="3" id="KW-0645">Protease</keyword>
<keyword evidence="5" id="KW-0720">Serine protease</keyword>
<evidence type="ECO:0000259" key="9">
    <source>
        <dbReference type="Pfam" id="PF01343"/>
    </source>
</evidence>
<evidence type="ECO:0000256" key="1">
    <source>
        <dbReference type="ARBA" id="ARBA00004370"/>
    </source>
</evidence>
<dbReference type="PANTHER" id="PTHR33209:SF1">
    <property type="entry name" value="PEPTIDASE S49 DOMAIN-CONTAINING PROTEIN"/>
    <property type="match status" value="1"/>
</dbReference>
<dbReference type="InterPro" id="IPR029045">
    <property type="entry name" value="ClpP/crotonase-like_dom_sf"/>
</dbReference>
<dbReference type="CDD" id="cd07023">
    <property type="entry name" value="S49_Sppa_N_C"/>
    <property type="match status" value="1"/>
</dbReference>
<evidence type="ECO:0000256" key="4">
    <source>
        <dbReference type="ARBA" id="ARBA00022801"/>
    </source>
</evidence>
<dbReference type="SUPFAM" id="SSF52096">
    <property type="entry name" value="ClpP/crotonase"/>
    <property type="match status" value="2"/>
</dbReference>
<dbReference type="Pfam" id="PF01343">
    <property type="entry name" value="Peptidase_S49"/>
    <property type="match status" value="2"/>
</dbReference>
<dbReference type="InterPro" id="IPR004634">
    <property type="entry name" value="Pept_S49_pIV"/>
</dbReference>
<evidence type="ECO:0000256" key="6">
    <source>
        <dbReference type="ARBA" id="ARBA00023136"/>
    </source>
</evidence>
<name>A0A9D9J1B6_9BACT</name>
<dbReference type="GO" id="GO:0006465">
    <property type="term" value="P:signal peptide processing"/>
    <property type="evidence" value="ECO:0007669"/>
    <property type="project" value="InterPro"/>
</dbReference>
<organism evidence="10 11">
    <name type="scientific">Candidatus Merdivivens faecigallinarum</name>
    <dbReference type="NCBI Taxonomy" id="2840871"/>
    <lineage>
        <taxon>Bacteria</taxon>
        <taxon>Pseudomonadati</taxon>
        <taxon>Bacteroidota</taxon>
        <taxon>Bacteroidia</taxon>
        <taxon>Bacteroidales</taxon>
        <taxon>Muribaculaceae</taxon>
        <taxon>Muribaculaceae incertae sedis</taxon>
        <taxon>Candidatus Merdivivens</taxon>
    </lineage>
</organism>
<dbReference type="AlphaFoldDB" id="A0A9D9J1B6"/>
<dbReference type="EMBL" id="JADILY010000048">
    <property type="protein sequence ID" value="MBO8481363.1"/>
    <property type="molecule type" value="Genomic_DNA"/>
</dbReference>
<dbReference type="InterPro" id="IPR047217">
    <property type="entry name" value="S49_SppA_67K_type_N"/>
</dbReference>
<dbReference type="GO" id="GO:0016020">
    <property type="term" value="C:membrane"/>
    <property type="evidence" value="ECO:0007669"/>
    <property type="project" value="UniProtKB-SubCell"/>
</dbReference>
<dbReference type="Proteomes" id="UP000823772">
    <property type="component" value="Unassembled WGS sequence"/>
</dbReference>
<keyword evidence="8" id="KW-1133">Transmembrane helix</keyword>
<dbReference type="InterPro" id="IPR002142">
    <property type="entry name" value="Peptidase_S49"/>
</dbReference>
<dbReference type="PIRSF" id="PIRSF001217">
    <property type="entry name" value="Protease_4_SppA"/>
    <property type="match status" value="1"/>
</dbReference>
<accession>A0A9D9J1B6</accession>
<sequence>MKFLKTLLASFLGCAIALFIAIMICIGVIGSLAFLGQSSTPVIPKTGILKIDFKNVISERSIPASLNQIIMGENSGTTTLYDAIKAIEKAATDPGVKFIYMEPDNFSGPIAAMEEFRTALERFRASGKAIISFTQTPTLGSYYLASVSDKIYMAPYGNGMILGLGSQMIYFKDLLDKIGINIQLIRHGKYKSAGEPYIKSEMSPENRRQNEEMLDAIWESLGEKMASARDITIEELDGMINGLELDSPEDFIENGLIDGTATKDQMSEKLCTLYEIEDEKDLSFIPFDDYAANNTVKSVSANKIAVIYADGEIVEGKSSENIGGDSFSGQLAEIRKDTTIRTIVFRVNSPGGSVSAAEKIKREIDLMKAQGRTIIASYGSYAASGGYWISAGCDYIFSDATTLTGSIGVFSMIPEIGKAVKEKAHLNVYTIKTHEHADMFNLMRPLDAAEERYMQASVDTIYTKFTKLVAQGRGMDVEDVDEIAQGRVWAGTEALEIGLVDQIGGLYDAIEYAAAVSGYTDYTVVQYPKPLTQLEMLMEQFGGMGAVIDALSGTPLPEGLTIEEAMLGHRIESAYGNLQEISGKIYARLPWDYGFTF</sequence>
<gene>
    <name evidence="10" type="primary">sppA</name>
    <name evidence="10" type="ORF">IAC87_02315</name>
</gene>
<comment type="similarity">
    <text evidence="2">Belongs to the peptidase S49 family.</text>
</comment>
<reference evidence="10" key="2">
    <citation type="journal article" date="2021" name="PeerJ">
        <title>Extensive microbial diversity within the chicken gut microbiome revealed by metagenomics and culture.</title>
        <authorList>
            <person name="Gilroy R."/>
            <person name="Ravi A."/>
            <person name="Getino M."/>
            <person name="Pursley I."/>
            <person name="Horton D.L."/>
            <person name="Alikhan N.F."/>
            <person name="Baker D."/>
            <person name="Gharbi K."/>
            <person name="Hall N."/>
            <person name="Watson M."/>
            <person name="Adriaenssens E.M."/>
            <person name="Foster-Nyarko E."/>
            <person name="Jarju S."/>
            <person name="Secka A."/>
            <person name="Antonio M."/>
            <person name="Oren A."/>
            <person name="Chaudhuri R.R."/>
            <person name="La Ragione R."/>
            <person name="Hildebrand F."/>
            <person name="Pallen M.J."/>
        </authorList>
    </citation>
    <scope>NUCLEOTIDE SEQUENCE</scope>
    <source>
        <strain evidence="10">B3-2255</strain>
    </source>
</reference>
<dbReference type="InterPro" id="IPR047272">
    <property type="entry name" value="S49_SppA_C"/>
</dbReference>
<feature type="active site" description="Nucleophile" evidence="7">
    <location>
        <position position="384"/>
    </location>
</feature>
<comment type="caution">
    <text evidence="10">The sequence shown here is derived from an EMBL/GenBank/DDBJ whole genome shotgun (WGS) entry which is preliminary data.</text>
</comment>
<dbReference type="NCBIfam" id="TIGR00706">
    <property type="entry name" value="SppA_dom"/>
    <property type="match status" value="1"/>
</dbReference>
<evidence type="ECO:0000313" key="10">
    <source>
        <dbReference type="EMBL" id="MBO8481363.1"/>
    </source>
</evidence>
<reference evidence="10" key="1">
    <citation type="submission" date="2020-10" db="EMBL/GenBank/DDBJ databases">
        <authorList>
            <person name="Gilroy R."/>
        </authorList>
    </citation>
    <scope>NUCLEOTIDE SEQUENCE</scope>
    <source>
        <strain evidence="10">B3-2255</strain>
    </source>
</reference>
<dbReference type="GO" id="GO:0008236">
    <property type="term" value="F:serine-type peptidase activity"/>
    <property type="evidence" value="ECO:0007669"/>
    <property type="project" value="UniProtKB-KW"/>
</dbReference>